<dbReference type="Pfam" id="PF00562">
    <property type="entry name" value="RNA_pol_Rpb2_6"/>
    <property type="match status" value="1"/>
</dbReference>
<feature type="domain" description="RNA polymerase Rpb2" evidence="12">
    <location>
        <begin position="425"/>
        <end position="488"/>
    </location>
</feature>
<feature type="domain" description="DNA-directed RNA polymerase subunit 2 hybrid-binding" evidence="10">
    <location>
        <begin position="681"/>
        <end position="1052"/>
    </location>
</feature>
<dbReference type="GO" id="GO:0032549">
    <property type="term" value="F:ribonucleoside binding"/>
    <property type="evidence" value="ECO:0007669"/>
    <property type="project" value="InterPro"/>
</dbReference>
<evidence type="ECO:0000259" key="11">
    <source>
        <dbReference type="Pfam" id="PF04560"/>
    </source>
</evidence>
<evidence type="ECO:0000256" key="8">
    <source>
        <dbReference type="ARBA" id="ARBA00048552"/>
    </source>
</evidence>
<name>A0A0H4Y167_9POXV</name>
<evidence type="ECO:0000259" key="10">
    <source>
        <dbReference type="Pfam" id="PF00562"/>
    </source>
</evidence>
<reference evidence="14" key="2">
    <citation type="journal article" date="2020" name="Front. Microbiol.">
        <title>Genotyping of Salmon Gill Poxvirus Reveals One Main Predominant Lineage in Europe, Featuring Fjord- and Fish Farm-Specific Sub-Lineages.</title>
        <authorList>
            <person name="Gulla S."/>
            <person name="Tengs T."/>
            <person name="Mohammad S.N."/>
            <person name="Gjessing M."/>
            <person name="Garseth A.H."/>
            <person name="Sveinsson K."/>
            <person name="Moldal T."/>
            <person name="Petersen P.E."/>
            <person name="Torud B."/>
            <person name="Dale O.B."/>
            <person name="Dahle M.K."/>
        </authorList>
    </citation>
    <scope>NUCLEOTIDE SEQUENCE</scope>
    <source>
        <strain evidence="15">SGPV_FO-19-17</strain>
        <strain evidence="14">SGPV_NOR2016-A</strain>
        <strain evidence="16">SGPV_SCOT2017</strain>
    </source>
</reference>
<dbReference type="KEGG" id="vg:25392293"/>
<dbReference type="Gene3D" id="2.40.50.150">
    <property type="match status" value="1"/>
</dbReference>
<dbReference type="Pfam" id="PF04565">
    <property type="entry name" value="RNA_pol_Rpb2_3"/>
    <property type="match status" value="1"/>
</dbReference>
<comment type="catalytic activity">
    <reaction evidence="8">
        <text>RNA(n) + a ribonucleoside 5'-triphosphate = RNA(n+1) + diphosphate</text>
        <dbReference type="Rhea" id="RHEA:21248"/>
        <dbReference type="Rhea" id="RHEA-COMP:14527"/>
        <dbReference type="Rhea" id="RHEA-COMP:17342"/>
        <dbReference type="ChEBI" id="CHEBI:33019"/>
        <dbReference type="ChEBI" id="CHEBI:61557"/>
        <dbReference type="ChEBI" id="CHEBI:140395"/>
        <dbReference type="EC" id="2.7.7.6"/>
    </reaction>
</comment>
<dbReference type="GO" id="GO:0003899">
    <property type="term" value="F:DNA-directed RNA polymerase activity"/>
    <property type="evidence" value="ECO:0007669"/>
    <property type="project" value="UniProtKB-EC"/>
</dbReference>
<dbReference type="InterPro" id="IPR007121">
    <property type="entry name" value="RNA_pol_bsu_CS"/>
</dbReference>
<dbReference type="Proteomes" id="UP000105007">
    <property type="component" value="Segment"/>
</dbReference>
<dbReference type="EMBL" id="KT159937">
    <property type="protein sequence ID" value="AKR04250.1"/>
    <property type="molecule type" value="Genomic_DNA"/>
</dbReference>
<reference evidence="13 17" key="1">
    <citation type="journal article" date="2015" name="J. Virol.">
        <title>Salmon gill poxvirus, the deepest representative of the Chordopoxvirinae.</title>
        <authorList>
            <person name="Gjessing M.C."/>
            <person name="Yutin N."/>
            <person name="Tengs T."/>
            <person name="Senkevich T."/>
            <person name="Koonin E.V."/>
            <person name="Ronning H.P."/>
            <person name="Alarson M."/>
            <person name="Ylving S."/>
            <person name="Lie K.-I."/>
            <person name="Saure B."/>
            <person name="Tran L."/>
            <person name="Moss B."/>
            <person name="Dale O.B."/>
        </authorList>
    </citation>
    <scope>NUCLEOTIDE SEQUENCE [LARGE SCALE GENOMIC DNA]</scope>
    <source>
        <strain evidence="13">2012-04-F277-L3G</strain>
    </source>
</reference>
<evidence type="ECO:0000256" key="9">
    <source>
        <dbReference type="RuleBase" id="RU000434"/>
    </source>
</evidence>
<accession>A0A0H4Y167</accession>
<gene>
    <name evidence="13" type="ORF">SGPV126</name>
</gene>
<organism evidence="13 17">
    <name type="scientific">Salmon gill poxvirus</name>
    <dbReference type="NCBI Taxonomy" id="1680908"/>
    <lineage>
        <taxon>Viruses</taxon>
        <taxon>Varidnaviria</taxon>
        <taxon>Bamfordvirae</taxon>
        <taxon>Nucleocytoviricota</taxon>
        <taxon>Pokkesviricetes</taxon>
        <taxon>Chitovirales</taxon>
        <taxon>Poxviridae</taxon>
        <taxon>Chordopoxvirinae</taxon>
        <taxon>Salmonpoxvirus</taxon>
        <taxon>Salmonpoxvirus gillpox</taxon>
        <taxon>Salmon gillpox virus</taxon>
    </lineage>
</organism>
<dbReference type="Gene3D" id="3.90.1800.10">
    <property type="entry name" value="RNA polymerase alpha subunit dimerisation domain"/>
    <property type="match status" value="1"/>
</dbReference>
<dbReference type="InterPro" id="IPR015712">
    <property type="entry name" value="DNA-dir_RNA_pol_su2"/>
</dbReference>
<evidence type="ECO:0000313" key="15">
    <source>
        <dbReference type="EMBL" id="QJU69464.1"/>
    </source>
</evidence>
<keyword evidence="6" id="KW-0479">Metal-binding</keyword>
<dbReference type="GO" id="GO:0000428">
    <property type="term" value="C:DNA-directed RNA polymerase complex"/>
    <property type="evidence" value="ECO:0007669"/>
    <property type="project" value="UniProtKB-KW"/>
</dbReference>
<dbReference type="SUPFAM" id="SSF64484">
    <property type="entry name" value="beta and beta-prime subunits of DNA dependent RNA-polymerase"/>
    <property type="match status" value="1"/>
</dbReference>
<keyword evidence="17" id="KW-1185">Reference proteome</keyword>
<evidence type="ECO:0000313" key="17">
    <source>
        <dbReference type="Proteomes" id="UP000105007"/>
    </source>
</evidence>
<dbReference type="GO" id="GO:0006351">
    <property type="term" value="P:DNA-templated transcription"/>
    <property type="evidence" value="ECO:0007669"/>
    <property type="project" value="InterPro"/>
</dbReference>
<evidence type="ECO:0000256" key="1">
    <source>
        <dbReference type="ARBA" id="ARBA00006835"/>
    </source>
</evidence>
<evidence type="ECO:0000313" key="13">
    <source>
        <dbReference type="EMBL" id="AKR04250.1"/>
    </source>
</evidence>
<sequence length="1162" mass="132937">MDKKIGYLFLKPDPKCGVFYRPLDFQYKSYRNFLEFRINEILEIDRELHSDKTGDVKMFLKIYNIEKTFPTNTMTLHALKNKGYTCSVKFNIMLYSKTRTDSGIKEAIILNYTGFNDNMINVPLMVGYGLGDVFGSGAILYPNEIGGTFLNYRSIEKIGINLLEKTTAWPKFKKVKAGQYAFSFSSISPPHITPPVYRYFKIVLDFNNPEAFVISSQKMFITVNILILIKYLLKCNMEFIRDELLNGLDPVNDYFLHNVVNMFVTGAENKIQNIVTTSSVVRSVVKEFINFLVEKEYNDSRSKLTLKEFKNNMFTNFLPHIHNNDDVSKGLYLLLVVKMFLFAIIKPHEYPDRDSHATRRIFTYGSYFEQVTIDELENFVTKIKNAGSTVNHMSMTTMGFNSAFNNLLSGRFRKTISPHIRTHVHYSWMQNVVIPRSIGFYPDQVKIAKIFNCRQFHPSQYGFFCPTDIPDHGESVGLVIQLALHSYITSIKLQEYKQIRNEIIREIKNILGVKSDDPATSAQMMRFKTGVPIMIENKIICSVAPDLAIKIVEVIRNIKRSGMFCVNDFGVTYIQGYIRQIKFNIGAGRVVRPLLVIDNGELVMEKYRDEIEAFDGTWSELLETFPGVIEIIDIEQFIYSNIIENQKVYEGMSLEQRKLYQYCDFPEEFRNGYSASCLLGINHNAGPRAIFGCAQVKQSISCLTSDILNKIDNGLHMIYPEKPLVVSMGIITSLISDNTFGQHINVALTSCEGMNQEDAIVCRQGFLDNHGMNILSTKKTQLDIPNENFRASQPDYTVHNYGKLNHLGVPVINSILEAGDAMCKNVSIRVIDNLAGEVSKEAIKSDISEGYTDIYPGRTVRVQIENSDKVKVRLLTVSERQPIMGDKFTSRTSQKGTIAKILPDHEMPYMEDGTKPDFIINSTSIYSRKTLAMLLEMILTNVFTHKPINEQGKVRYVNFPSFNNVALESYFDFGSTCIKTAHPDWTPEQVNDELFCEQTLYNPDTHEPYKSKFMVGMLYYLRLRHMILDKAAIRSRGKKTKLTKQPNEGRKRGGGIRFGEMERDCLIGHGAAFTLREILHDSEEDRQKAKMCNECGDFLMLSKTESYQYWTCSRCDIAKLHPTYTEADLSHVVKVFKTQLGAQGIKMLLKESETPSVYYTKP</sequence>
<dbReference type="GO" id="GO:0046872">
    <property type="term" value="F:metal ion binding"/>
    <property type="evidence" value="ECO:0007669"/>
    <property type="project" value="UniProtKB-KW"/>
</dbReference>
<dbReference type="EMBL" id="MT165484">
    <property type="protein sequence ID" value="QJU69465.1"/>
    <property type="molecule type" value="Genomic_DNA"/>
</dbReference>
<evidence type="ECO:0000256" key="5">
    <source>
        <dbReference type="ARBA" id="ARBA00022695"/>
    </source>
</evidence>
<dbReference type="EMBL" id="MT165483">
    <property type="protein sequence ID" value="QJU69464.1"/>
    <property type="molecule type" value="Genomic_DNA"/>
</dbReference>
<evidence type="ECO:0000256" key="7">
    <source>
        <dbReference type="ARBA" id="ARBA00023163"/>
    </source>
</evidence>
<proteinExistence type="inferred from homology"/>
<keyword evidence="3 13" id="KW-0240">DNA-directed RNA polymerase</keyword>
<comment type="similarity">
    <text evidence="1 9">Belongs to the RNA polymerase beta chain family.</text>
</comment>
<feature type="domain" description="RNA polymerase Rpb2" evidence="11">
    <location>
        <begin position="1054"/>
        <end position="1148"/>
    </location>
</feature>
<evidence type="ECO:0000313" key="16">
    <source>
        <dbReference type="EMBL" id="QJU69465.1"/>
    </source>
</evidence>
<evidence type="ECO:0000259" key="12">
    <source>
        <dbReference type="Pfam" id="PF04565"/>
    </source>
</evidence>
<keyword evidence="5" id="KW-0548">Nucleotidyltransferase</keyword>
<evidence type="ECO:0000256" key="2">
    <source>
        <dbReference type="ARBA" id="ARBA00012418"/>
    </source>
</evidence>
<evidence type="ECO:0000313" key="14">
    <source>
        <dbReference type="EMBL" id="QJU69463.1"/>
    </source>
</evidence>
<dbReference type="InterPro" id="IPR007120">
    <property type="entry name" value="DNA-dir_RNAP_su2_dom"/>
</dbReference>
<dbReference type="EMBL" id="MT165482">
    <property type="protein sequence ID" value="QJU69463.1"/>
    <property type="molecule type" value="Genomic_DNA"/>
</dbReference>
<evidence type="ECO:0000256" key="4">
    <source>
        <dbReference type="ARBA" id="ARBA00022679"/>
    </source>
</evidence>
<dbReference type="RefSeq" id="YP_009162498.1">
    <property type="nucleotide sequence ID" value="NC_027707.1"/>
</dbReference>
<dbReference type="PANTHER" id="PTHR20856">
    <property type="entry name" value="DNA-DIRECTED RNA POLYMERASE I SUBUNIT 2"/>
    <property type="match status" value="1"/>
</dbReference>
<keyword evidence="7" id="KW-0804">Transcription</keyword>
<dbReference type="InterPro" id="IPR014724">
    <property type="entry name" value="RNA_pol_RPB2_OB-fold"/>
</dbReference>
<dbReference type="EC" id="2.7.7.6" evidence="2"/>
<dbReference type="InterPro" id="IPR007645">
    <property type="entry name" value="RNA_pol_Rpb2_3"/>
</dbReference>
<keyword evidence="4" id="KW-0808">Transferase</keyword>
<evidence type="ECO:0000256" key="6">
    <source>
        <dbReference type="ARBA" id="ARBA00022723"/>
    </source>
</evidence>
<dbReference type="GO" id="GO:0003677">
    <property type="term" value="F:DNA binding"/>
    <property type="evidence" value="ECO:0007669"/>
    <property type="project" value="InterPro"/>
</dbReference>
<dbReference type="InterPro" id="IPR037033">
    <property type="entry name" value="DNA-dir_RNAP_su2_hyb_sf"/>
</dbReference>
<dbReference type="GeneID" id="25392293"/>
<dbReference type="PROSITE" id="PS01166">
    <property type="entry name" value="RNA_POL_BETA"/>
    <property type="match status" value="1"/>
</dbReference>
<dbReference type="Pfam" id="PF04560">
    <property type="entry name" value="RNA_pol_Rpb2_7"/>
    <property type="match status" value="1"/>
</dbReference>
<evidence type="ECO:0000256" key="3">
    <source>
        <dbReference type="ARBA" id="ARBA00022478"/>
    </source>
</evidence>
<protein>
    <recommendedName>
        <fullName evidence="2">DNA-directed RNA polymerase</fullName>
        <ecNumber evidence="2">2.7.7.6</ecNumber>
    </recommendedName>
</protein>
<dbReference type="InterPro" id="IPR007641">
    <property type="entry name" value="RNA_pol_Rpb2_7"/>
</dbReference>
<dbReference type="Gene3D" id="3.90.1100.10">
    <property type="match status" value="1"/>
</dbReference>
<dbReference type="Gene3D" id="2.40.270.10">
    <property type="entry name" value="DNA-directed RNA polymerase, subunit 2, domain 6"/>
    <property type="match status" value="1"/>
</dbReference>